<name>A0A6J7CNT1_9ZZZZ</name>
<dbReference type="SUPFAM" id="SSF52540">
    <property type="entry name" value="P-loop containing nucleoside triphosphate hydrolases"/>
    <property type="match status" value="1"/>
</dbReference>
<dbReference type="EC" id="2.7.7.7" evidence="1"/>
<dbReference type="PANTHER" id="PTHR34388:SF1">
    <property type="entry name" value="DNA POLYMERASE III SUBUNIT DELTA"/>
    <property type="match status" value="1"/>
</dbReference>
<comment type="similarity">
    <text evidence="6">Belongs to the DNA polymerase HolA subunit family.</text>
</comment>
<dbReference type="Gene3D" id="3.40.50.300">
    <property type="entry name" value="P-loop containing nucleotide triphosphate hydrolases"/>
    <property type="match status" value="1"/>
</dbReference>
<dbReference type="NCBIfam" id="TIGR01128">
    <property type="entry name" value="holA"/>
    <property type="match status" value="1"/>
</dbReference>
<evidence type="ECO:0000256" key="4">
    <source>
        <dbReference type="ARBA" id="ARBA00022705"/>
    </source>
</evidence>
<evidence type="ECO:0000256" key="6">
    <source>
        <dbReference type="ARBA" id="ARBA00034754"/>
    </source>
</evidence>
<dbReference type="GO" id="GO:0009360">
    <property type="term" value="C:DNA polymerase III complex"/>
    <property type="evidence" value="ECO:0007669"/>
    <property type="project" value="TreeGrafter"/>
</dbReference>
<reference evidence="8" key="1">
    <citation type="submission" date="2020-05" db="EMBL/GenBank/DDBJ databases">
        <authorList>
            <person name="Chiriac C."/>
            <person name="Salcher M."/>
            <person name="Ghai R."/>
            <person name="Kavagutti S V."/>
        </authorList>
    </citation>
    <scope>NUCLEOTIDE SEQUENCE</scope>
</reference>
<keyword evidence="2" id="KW-0808">Transferase</keyword>
<dbReference type="InterPro" id="IPR008921">
    <property type="entry name" value="DNA_pol3_clamp-load_cplx_C"/>
</dbReference>
<proteinExistence type="inferred from homology"/>
<comment type="catalytic activity">
    <reaction evidence="7">
        <text>DNA(n) + a 2'-deoxyribonucleoside 5'-triphosphate = DNA(n+1) + diphosphate</text>
        <dbReference type="Rhea" id="RHEA:22508"/>
        <dbReference type="Rhea" id="RHEA-COMP:17339"/>
        <dbReference type="Rhea" id="RHEA-COMP:17340"/>
        <dbReference type="ChEBI" id="CHEBI:33019"/>
        <dbReference type="ChEBI" id="CHEBI:61560"/>
        <dbReference type="ChEBI" id="CHEBI:173112"/>
        <dbReference type="EC" id="2.7.7.7"/>
    </reaction>
</comment>
<dbReference type="PANTHER" id="PTHR34388">
    <property type="entry name" value="DNA POLYMERASE III SUBUNIT DELTA"/>
    <property type="match status" value="1"/>
</dbReference>
<dbReference type="AlphaFoldDB" id="A0A6J7CNT1"/>
<dbReference type="Gene3D" id="1.10.8.60">
    <property type="match status" value="1"/>
</dbReference>
<evidence type="ECO:0000256" key="7">
    <source>
        <dbReference type="ARBA" id="ARBA00049244"/>
    </source>
</evidence>
<dbReference type="SUPFAM" id="SSF48019">
    <property type="entry name" value="post-AAA+ oligomerization domain-like"/>
    <property type="match status" value="1"/>
</dbReference>
<keyword evidence="5" id="KW-0239">DNA-directed DNA polymerase</keyword>
<sequence>MPEFDAIYLIHGDDHGRIGERRANLRRMAEIETGEGGVELLEGDRANVDETVAAVCAMSLTLGRRFVIVDGVERWKADETEPLEKLLGSMPPDTTLAMFAREDGRQKACKALLDAVTKSKGKVVAELAVKPWDLPKWARERGAELGLKIDATAAKTLVAVVGERQQRLLRELEKLALSLEPGSSVDSETVIELCAGSAERKVWTLADSLIGGQTRKAVHSWLELEQQGERAGALVGVGGRRLRDAVAAAERLEAGEPPASIRGSLRMPPKAADQFLRDLQSTDSEALRDALVALAKLELTTRGGGLPMQESTAVARALAEMAD</sequence>
<dbReference type="GO" id="GO:0003677">
    <property type="term" value="F:DNA binding"/>
    <property type="evidence" value="ECO:0007669"/>
    <property type="project" value="InterPro"/>
</dbReference>
<protein>
    <recommendedName>
        <fullName evidence="1">DNA-directed DNA polymerase</fullName>
        <ecNumber evidence="1">2.7.7.7</ecNumber>
    </recommendedName>
</protein>
<dbReference type="Gene3D" id="1.20.272.10">
    <property type="match status" value="1"/>
</dbReference>
<evidence type="ECO:0000313" key="8">
    <source>
        <dbReference type="EMBL" id="CAB4860222.1"/>
    </source>
</evidence>
<dbReference type="GO" id="GO:0006261">
    <property type="term" value="P:DNA-templated DNA replication"/>
    <property type="evidence" value="ECO:0007669"/>
    <property type="project" value="TreeGrafter"/>
</dbReference>
<evidence type="ECO:0000256" key="5">
    <source>
        <dbReference type="ARBA" id="ARBA00022932"/>
    </source>
</evidence>
<evidence type="ECO:0000256" key="1">
    <source>
        <dbReference type="ARBA" id="ARBA00012417"/>
    </source>
</evidence>
<dbReference type="EMBL" id="CAFBLU010000001">
    <property type="protein sequence ID" value="CAB4860222.1"/>
    <property type="molecule type" value="Genomic_DNA"/>
</dbReference>
<dbReference type="GO" id="GO:0003887">
    <property type="term" value="F:DNA-directed DNA polymerase activity"/>
    <property type="evidence" value="ECO:0007669"/>
    <property type="project" value="UniProtKB-KW"/>
</dbReference>
<accession>A0A6J7CNT1</accession>
<dbReference type="InterPro" id="IPR027417">
    <property type="entry name" value="P-loop_NTPase"/>
</dbReference>
<keyword evidence="4" id="KW-0235">DNA replication</keyword>
<dbReference type="InterPro" id="IPR005790">
    <property type="entry name" value="DNA_polIII_delta"/>
</dbReference>
<organism evidence="8">
    <name type="scientific">freshwater metagenome</name>
    <dbReference type="NCBI Taxonomy" id="449393"/>
    <lineage>
        <taxon>unclassified sequences</taxon>
        <taxon>metagenomes</taxon>
        <taxon>ecological metagenomes</taxon>
    </lineage>
</organism>
<evidence type="ECO:0000256" key="2">
    <source>
        <dbReference type="ARBA" id="ARBA00022679"/>
    </source>
</evidence>
<gene>
    <name evidence="8" type="ORF">UFOPK3444_00133</name>
</gene>
<evidence type="ECO:0000256" key="3">
    <source>
        <dbReference type="ARBA" id="ARBA00022695"/>
    </source>
</evidence>
<keyword evidence="3" id="KW-0548">Nucleotidyltransferase</keyword>